<feature type="region of interest" description="Disordered" evidence="4">
    <location>
        <begin position="205"/>
        <end position="230"/>
    </location>
</feature>
<dbReference type="Pfam" id="PF05186">
    <property type="entry name" value="Dpy-30"/>
    <property type="match status" value="1"/>
</dbReference>
<dbReference type="AlphaFoldDB" id="A0A423WRP2"/>
<gene>
    <name evidence="5" type="ORF">VPNG_07994</name>
</gene>
<name>A0A423WRP2_9PEZI</name>
<evidence type="ECO:0000256" key="2">
    <source>
        <dbReference type="ARBA" id="ARBA00010849"/>
    </source>
</evidence>
<comment type="subcellular location">
    <subcellularLocation>
        <location evidence="1">Nucleus</location>
    </subcellularLocation>
</comment>
<dbReference type="InParanoid" id="A0A423WRP2"/>
<sequence length="230" mass="23937">MSESTPIPDSSTLPDTSGAAQTEGVASVASIQNEHNGINGQDTTMGGQEDSGVKTVKPGDNPADNSQGSEDPTNAPLPKRSHSYRSDTNPGMVTLKLPSDVLAQLTLNNTTTPATNATTMVGRSFVPDPATTSTTTAGNSRAASADRTGDRVAMPTEAAAHGAPTRQYLNAKVTYHVMEAMKIVAKERPADPLRVLGEFLLQRSKEVEGTANGTGANGDEAKEADKNTDE</sequence>
<feature type="compositionally biased region" description="Polar residues" evidence="4">
    <location>
        <begin position="130"/>
        <end position="142"/>
    </location>
</feature>
<dbReference type="InterPro" id="IPR007858">
    <property type="entry name" value="Dpy-30_motif"/>
</dbReference>
<keyword evidence="6" id="KW-1185">Reference proteome</keyword>
<proteinExistence type="inferred from homology"/>
<feature type="region of interest" description="Disordered" evidence="4">
    <location>
        <begin position="1"/>
        <end position="92"/>
    </location>
</feature>
<organism evidence="5 6">
    <name type="scientific">Cytospora leucostoma</name>
    <dbReference type="NCBI Taxonomy" id="1230097"/>
    <lineage>
        <taxon>Eukaryota</taxon>
        <taxon>Fungi</taxon>
        <taxon>Dikarya</taxon>
        <taxon>Ascomycota</taxon>
        <taxon>Pezizomycotina</taxon>
        <taxon>Sordariomycetes</taxon>
        <taxon>Sordariomycetidae</taxon>
        <taxon>Diaporthales</taxon>
        <taxon>Cytosporaceae</taxon>
        <taxon>Cytospora</taxon>
    </lineage>
</organism>
<evidence type="ECO:0000313" key="5">
    <source>
        <dbReference type="EMBL" id="ROW05905.1"/>
    </source>
</evidence>
<dbReference type="OrthoDB" id="417678at2759"/>
<feature type="compositionally biased region" description="Polar residues" evidence="4">
    <location>
        <begin position="1"/>
        <end position="20"/>
    </location>
</feature>
<comment type="caution">
    <text evidence="5">The sequence shown here is derived from an EMBL/GenBank/DDBJ whole genome shotgun (WGS) entry which is preliminary data.</text>
</comment>
<dbReference type="STRING" id="1230097.A0A423WRP2"/>
<dbReference type="InterPro" id="IPR049629">
    <property type="entry name" value="DPY30_SDC1_DD"/>
</dbReference>
<feature type="compositionally biased region" description="Polar residues" evidence="4">
    <location>
        <begin position="63"/>
        <end position="72"/>
    </location>
</feature>
<feature type="region of interest" description="Disordered" evidence="4">
    <location>
        <begin position="121"/>
        <end position="151"/>
    </location>
</feature>
<keyword evidence="3" id="KW-0539">Nucleus</keyword>
<evidence type="ECO:0000256" key="3">
    <source>
        <dbReference type="ARBA" id="ARBA00023242"/>
    </source>
</evidence>
<dbReference type="Proteomes" id="UP000285146">
    <property type="component" value="Unassembled WGS sequence"/>
</dbReference>
<dbReference type="Gene3D" id="1.20.890.10">
    <property type="entry name" value="cAMP-dependent protein kinase regulatory subunit, dimerization-anchoring domain"/>
    <property type="match status" value="1"/>
</dbReference>
<protein>
    <submittedName>
        <fullName evidence="5">Uncharacterized protein</fullName>
    </submittedName>
</protein>
<dbReference type="EMBL" id="LKEB01000045">
    <property type="protein sequence ID" value="ROW05905.1"/>
    <property type="molecule type" value="Genomic_DNA"/>
</dbReference>
<evidence type="ECO:0000256" key="1">
    <source>
        <dbReference type="ARBA" id="ARBA00004123"/>
    </source>
</evidence>
<dbReference type="CDD" id="cd22965">
    <property type="entry name" value="DD_DPY30_SDC1"/>
    <property type="match status" value="1"/>
</dbReference>
<accession>A0A423WRP2</accession>
<reference evidence="5 6" key="1">
    <citation type="submission" date="2015-09" db="EMBL/GenBank/DDBJ databases">
        <title>Host preference determinants of Valsa canker pathogens revealed by comparative genomics.</title>
        <authorList>
            <person name="Yin Z."/>
            <person name="Huang L."/>
        </authorList>
    </citation>
    <scope>NUCLEOTIDE SEQUENCE [LARGE SCALE GENOMIC DNA]</scope>
    <source>
        <strain evidence="5 6">SXYLt</strain>
    </source>
</reference>
<evidence type="ECO:0000256" key="4">
    <source>
        <dbReference type="SAM" id="MobiDB-lite"/>
    </source>
</evidence>
<comment type="similarity">
    <text evidence="2">Belongs to the dpy-30 family.</text>
</comment>
<feature type="compositionally biased region" description="Basic and acidic residues" evidence="4">
    <location>
        <begin position="219"/>
        <end position="230"/>
    </location>
</feature>
<feature type="compositionally biased region" description="Polar residues" evidence="4">
    <location>
        <begin position="29"/>
        <end position="46"/>
    </location>
</feature>
<dbReference type="GO" id="GO:0005634">
    <property type="term" value="C:nucleus"/>
    <property type="evidence" value="ECO:0007669"/>
    <property type="project" value="UniProtKB-SubCell"/>
</dbReference>
<evidence type="ECO:0000313" key="6">
    <source>
        <dbReference type="Proteomes" id="UP000285146"/>
    </source>
</evidence>